<feature type="region of interest" description="Disordered" evidence="4">
    <location>
        <begin position="85"/>
        <end position="107"/>
    </location>
</feature>
<dbReference type="AlphaFoldDB" id="A0A9P7V7U1"/>
<evidence type="ECO:0000256" key="2">
    <source>
        <dbReference type="ARBA" id="ARBA00022980"/>
    </source>
</evidence>
<dbReference type="RefSeq" id="XP_043048332.1">
    <property type="nucleotide sequence ID" value="XM_043192360.1"/>
</dbReference>
<organism evidence="6 7">
    <name type="scientific">Scheffersomyces spartinae</name>
    <dbReference type="NCBI Taxonomy" id="45513"/>
    <lineage>
        <taxon>Eukaryota</taxon>
        <taxon>Fungi</taxon>
        <taxon>Dikarya</taxon>
        <taxon>Ascomycota</taxon>
        <taxon>Saccharomycotina</taxon>
        <taxon>Pichiomycetes</taxon>
        <taxon>Debaryomycetaceae</taxon>
        <taxon>Scheffersomyces</taxon>
    </lineage>
</organism>
<keyword evidence="2" id="KW-0689">Ribosomal protein</keyword>
<dbReference type="InterPro" id="IPR036935">
    <property type="entry name" value="Ribosomal_bL9_N_sf"/>
</dbReference>
<sequence length="243" mass="27361">MFGSRIANQSIARQFIRYSSKKKAVRGPNRIQVQLLKDSQFGTKGEVLSISPGFMRNVLHHFGVACYMNEGPRIPVVETRKVSAQEAKERRKQAQETAAADEKVSAATTKTTQAEALTLDELSSLFNTLKKRPSKSNSPAFVFEKEVTVSSEEIVESERLAFGDLVELMPDLHVVNSEKTKLPLEESFFKNLYSHFTGGQLTENDFKLYKNSKQIKSITEPGAYEWRVYAADGQFTKSRLVVE</sequence>
<evidence type="ECO:0000259" key="5">
    <source>
        <dbReference type="Pfam" id="PF01281"/>
    </source>
</evidence>
<comment type="caution">
    <text evidence="6">The sequence shown here is derived from an EMBL/GenBank/DDBJ whole genome shotgun (WGS) entry which is preliminary data.</text>
</comment>
<dbReference type="OrthoDB" id="5555409at2759"/>
<dbReference type="EMBL" id="JAHMUF010000016">
    <property type="protein sequence ID" value="KAG7192782.1"/>
    <property type="molecule type" value="Genomic_DNA"/>
</dbReference>
<dbReference type="Pfam" id="PF01281">
    <property type="entry name" value="Ribosomal_L9_N"/>
    <property type="match status" value="1"/>
</dbReference>
<comment type="similarity">
    <text evidence="1">Belongs to the bacterial ribosomal protein bL9 family.</text>
</comment>
<name>A0A9P7V7U1_9ASCO</name>
<gene>
    <name evidence="6" type="ORF">KQ657_001565</name>
</gene>
<evidence type="ECO:0000256" key="3">
    <source>
        <dbReference type="ARBA" id="ARBA00023274"/>
    </source>
</evidence>
<evidence type="ECO:0000256" key="4">
    <source>
        <dbReference type="SAM" id="MobiDB-lite"/>
    </source>
</evidence>
<dbReference type="SUPFAM" id="SSF55658">
    <property type="entry name" value="L9 N-domain-like"/>
    <property type="match status" value="1"/>
</dbReference>
<feature type="compositionally biased region" description="Basic and acidic residues" evidence="4">
    <location>
        <begin position="85"/>
        <end position="104"/>
    </location>
</feature>
<dbReference type="InterPro" id="IPR020070">
    <property type="entry name" value="Ribosomal_bL9_N"/>
</dbReference>
<reference evidence="6" key="1">
    <citation type="submission" date="2021-03" db="EMBL/GenBank/DDBJ databases">
        <authorList>
            <person name="Palmer J.M."/>
        </authorList>
    </citation>
    <scope>NUCLEOTIDE SEQUENCE</scope>
    <source>
        <strain evidence="6">ARV_011</strain>
    </source>
</reference>
<feature type="domain" description="Ribosomal protein L9" evidence="5">
    <location>
        <begin position="31"/>
        <end position="71"/>
    </location>
</feature>
<protein>
    <recommendedName>
        <fullName evidence="5">Ribosomal protein L9 domain-containing protein</fullName>
    </recommendedName>
</protein>
<evidence type="ECO:0000313" key="6">
    <source>
        <dbReference type="EMBL" id="KAG7192782.1"/>
    </source>
</evidence>
<dbReference type="GO" id="GO:1990904">
    <property type="term" value="C:ribonucleoprotein complex"/>
    <property type="evidence" value="ECO:0007669"/>
    <property type="project" value="UniProtKB-KW"/>
</dbReference>
<keyword evidence="3" id="KW-0687">Ribonucleoprotein</keyword>
<accession>A0A9P7V7U1</accession>
<dbReference type="Proteomes" id="UP000790833">
    <property type="component" value="Unassembled WGS sequence"/>
</dbReference>
<dbReference type="InterPro" id="IPR009027">
    <property type="entry name" value="Ribosomal_bL9/RNase_H1_N"/>
</dbReference>
<evidence type="ECO:0000313" key="7">
    <source>
        <dbReference type="Proteomes" id="UP000790833"/>
    </source>
</evidence>
<dbReference type="GO" id="GO:0005840">
    <property type="term" value="C:ribosome"/>
    <property type="evidence" value="ECO:0007669"/>
    <property type="project" value="UniProtKB-KW"/>
</dbReference>
<dbReference type="GeneID" id="66114939"/>
<proteinExistence type="inferred from homology"/>
<evidence type="ECO:0000256" key="1">
    <source>
        <dbReference type="ARBA" id="ARBA00010605"/>
    </source>
</evidence>
<keyword evidence="7" id="KW-1185">Reference proteome</keyword>
<dbReference type="Gene3D" id="3.40.5.10">
    <property type="entry name" value="Ribosomal protein L9, N-terminal domain"/>
    <property type="match status" value="1"/>
</dbReference>